<reference evidence="1" key="1">
    <citation type="submission" date="2020-05" db="EMBL/GenBank/DDBJ databases">
        <title>Mycena genomes resolve the evolution of fungal bioluminescence.</title>
        <authorList>
            <person name="Tsai I.J."/>
        </authorList>
    </citation>
    <scope>NUCLEOTIDE SEQUENCE</scope>
    <source>
        <strain evidence="1">160909Yilan</strain>
    </source>
</reference>
<sequence length="84" mass="9096">MHPLPPLQLRPALHERGREIGFTVASTTCIPKANSTVTTTFVIFAAAHVRHQWSQTAGSHQAPPPSFRTALAHALRAHCPAAVR</sequence>
<proteinExistence type="predicted"/>
<evidence type="ECO:0000313" key="2">
    <source>
        <dbReference type="Proteomes" id="UP000623467"/>
    </source>
</evidence>
<keyword evidence="2" id="KW-1185">Reference proteome</keyword>
<evidence type="ECO:0000313" key="1">
    <source>
        <dbReference type="EMBL" id="KAF7342719.1"/>
    </source>
</evidence>
<dbReference type="Proteomes" id="UP000623467">
    <property type="component" value="Unassembled WGS sequence"/>
</dbReference>
<dbReference type="EMBL" id="JACAZH010000025">
    <property type="protein sequence ID" value="KAF7342719.1"/>
    <property type="molecule type" value="Genomic_DNA"/>
</dbReference>
<gene>
    <name evidence="1" type="ORF">MSAN_02029800</name>
</gene>
<name>A0A8H6XLA1_9AGAR</name>
<organism evidence="1 2">
    <name type="scientific">Mycena sanguinolenta</name>
    <dbReference type="NCBI Taxonomy" id="230812"/>
    <lineage>
        <taxon>Eukaryota</taxon>
        <taxon>Fungi</taxon>
        <taxon>Dikarya</taxon>
        <taxon>Basidiomycota</taxon>
        <taxon>Agaricomycotina</taxon>
        <taxon>Agaricomycetes</taxon>
        <taxon>Agaricomycetidae</taxon>
        <taxon>Agaricales</taxon>
        <taxon>Marasmiineae</taxon>
        <taxon>Mycenaceae</taxon>
        <taxon>Mycena</taxon>
    </lineage>
</organism>
<protein>
    <submittedName>
        <fullName evidence="1">Uncharacterized protein</fullName>
    </submittedName>
</protein>
<comment type="caution">
    <text evidence="1">The sequence shown here is derived from an EMBL/GenBank/DDBJ whole genome shotgun (WGS) entry which is preliminary data.</text>
</comment>
<dbReference type="AlphaFoldDB" id="A0A8H6XLA1"/>
<accession>A0A8H6XLA1</accession>